<dbReference type="GO" id="GO:0005737">
    <property type="term" value="C:cytoplasm"/>
    <property type="evidence" value="ECO:0007669"/>
    <property type="project" value="TreeGrafter"/>
</dbReference>
<feature type="region of interest" description="Disordered" evidence="2">
    <location>
        <begin position="1"/>
        <end position="40"/>
    </location>
</feature>
<feature type="compositionally biased region" description="Basic and acidic residues" evidence="2">
    <location>
        <begin position="153"/>
        <end position="182"/>
    </location>
</feature>
<sequence length="1004" mass="111069">MSRSSQTNGHPSRRDNHSISSTTSGSGRNERGSRHPTSPAVETAVTRLLVSIKQLLEALTLWSQLRMDEEGVSNVYVRLGNDFNSAVAAFGSFNIEMNELLSVPDDLRTVLEQCLAEDATPENLELYLPSVRQIITNLLQGLRGKQSIYRRIVSDQRDRTSGADHDRTESRSSRSSRREGAHRSHGSRQITEEERGDAETASRRSGQSSNRRRDAASQGALSQQNTGNSDFVGGFAPSIAEHPVDRMEEVSETPASEYINAQRRSESRSAPSPIPSAPTSSSSTLTSSSNDKPQNSDRFSEPPQNPPISPPPQQAAVPASVKRYSLVDKPVDKPVNTAPNVVVEPSSPPLDQDETISPPPPETPPIDPPPAVAKSLAALKSDVHLERRASKRFSIYNITKMTGASTTRERSIRSAANHPNRRSAATGNLTLNDLAVLTEVDDEEPGASGKSENNVNRKPSRSNTPVPAVPPLPSTPSRSPEPTAVVADSSSGQNIPPSDPSKITIFLQLGREVKKVVIDQAISFASLRVLFVDKFSYNPGLDNFPAIYIRDPSSGVQYELEDTDDVKEKCLISLNIEPLDQIKQHIDAQISSLSHDIKELRSAVAANSNRQSAHLNDIILQPMAESTPAPNRPSDRQFQHIARRLSRFMGDTPPSFMSQMQTPPLPNSIQPMQSQMTGQSLQPQMTGGSVLSEYTSRVVTDLKTQFDEVQNLRRDLGIMRQLYTEFMKSTKESLNTLRTQTQSVKQLANTNVGGARAYIDSGKRKLDTRSQNVLTEVERLQDIIEGMKDDVIKRHVTPNTVFFRNIKKDMDNVSAELASLSEHINTVKPMWKKTWEEELQNIVEEQQFLTHQEEFLSDLQEDYKAMMEIYGHVEKVITLRKPNGPLSGKLRNRSFKPAPRDEGDGLSNVMLEIRTAAVDPDKRLKAIEASQRNREKNLAARSDELQMELQDFVSQKKLKMTGGAEEVERVRQKRSEMTLKAMFTGGSSRGDGSLSPSFGVVESP</sequence>
<dbReference type="Pfam" id="PF03915">
    <property type="entry name" value="AIP3"/>
    <property type="match status" value="1"/>
</dbReference>
<dbReference type="OrthoDB" id="783096at2759"/>
<feature type="compositionally biased region" description="Basic and acidic residues" evidence="2">
    <location>
        <begin position="190"/>
        <end position="202"/>
    </location>
</feature>
<feature type="compositionally biased region" description="Polar residues" evidence="2">
    <location>
        <begin position="219"/>
        <end position="229"/>
    </location>
</feature>
<dbReference type="GO" id="GO:0005519">
    <property type="term" value="F:cytoskeletal regulatory protein binding"/>
    <property type="evidence" value="ECO:0007669"/>
    <property type="project" value="InterPro"/>
</dbReference>
<dbReference type="PANTHER" id="PTHR22741:SF10">
    <property type="entry name" value="COILED-COIL DOMAIN-CONTAINING PROTEIN CG32809"/>
    <property type="match status" value="1"/>
</dbReference>
<protein>
    <recommendedName>
        <fullName evidence="3">Actin interacting protein 3 C-terminal domain-containing protein</fullName>
    </recommendedName>
</protein>
<feature type="compositionally biased region" description="Pro residues" evidence="2">
    <location>
        <begin position="357"/>
        <end position="370"/>
    </location>
</feature>
<feature type="domain" description="Actin interacting protein 3 C-terminal" evidence="3">
    <location>
        <begin position="506"/>
        <end position="976"/>
    </location>
</feature>
<gene>
    <name evidence="4" type="ORF">JR316_008562</name>
</gene>
<organism evidence="4">
    <name type="scientific">Psilocybe cubensis</name>
    <name type="common">Psychedelic mushroom</name>
    <name type="synonym">Stropharia cubensis</name>
    <dbReference type="NCBI Taxonomy" id="181762"/>
    <lineage>
        <taxon>Eukaryota</taxon>
        <taxon>Fungi</taxon>
        <taxon>Dikarya</taxon>
        <taxon>Basidiomycota</taxon>
        <taxon>Agaricomycotina</taxon>
        <taxon>Agaricomycetes</taxon>
        <taxon>Agaricomycetidae</taxon>
        <taxon>Agaricales</taxon>
        <taxon>Agaricineae</taxon>
        <taxon>Strophariaceae</taxon>
        <taxon>Psilocybe</taxon>
    </lineage>
</organism>
<accession>A0A8H8CI90</accession>
<feature type="region of interest" description="Disordered" evidence="2">
    <location>
        <begin position="403"/>
        <end position="500"/>
    </location>
</feature>
<dbReference type="InterPro" id="IPR005613">
    <property type="entry name" value="AIP3_C"/>
</dbReference>
<evidence type="ECO:0000256" key="1">
    <source>
        <dbReference type="ARBA" id="ARBA00023054"/>
    </source>
</evidence>
<dbReference type="SMART" id="SM00806">
    <property type="entry name" value="AIP3"/>
    <property type="match status" value="1"/>
</dbReference>
<keyword evidence="1" id="KW-0175">Coiled coil</keyword>
<dbReference type="InterPro" id="IPR022782">
    <property type="entry name" value="AIP3-like_C"/>
</dbReference>
<dbReference type="PANTHER" id="PTHR22741">
    <property type="entry name" value="P140CAP/SNIP-RELATED"/>
    <property type="match status" value="1"/>
</dbReference>
<dbReference type="Gene3D" id="1.20.58.1540">
    <property type="entry name" value="Actin interacting protein 3, C-terminal domain"/>
    <property type="match status" value="1"/>
</dbReference>
<feature type="region of interest" description="Disordered" evidence="2">
    <location>
        <begin position="153"/>
        <end position="370"/>
    </location>
</feature>
<dbReference type="GO" id="GO:0030010">
    <property type="term" value="P:establishment of cell polarity"/>
    <property type="evidence" value="ECO:0007669"/>
    <property type="project" value="TreeGrafter"/>
</dbReference>
<proteinExistence type="predicted"/>
<dbReference type="EMBL" id="JAFIQS010000008">
    <property type="protein sequence ID" value="KAG5166473.1"/>
    <property type="molecule type" value="Genomic_DNA"/>
</dbReference>
<dbReference type="AlphaFoldDB" id="A0A8H8CI90"/>
<dbReference type="Pfam" id="PF23153">
    <property type="entry name" value="Aip3p_Bud6_N"/>
    <property type="match status" value="1"/>
</dbReference>
<dbReference type="InterPro" id="IPR051825">
    <property type="entry name" value="SRCIN1"/>
</dbReference>
<feature type="compositionally biased region" description="Polar residues" evidence="2">
    <location>
        <begin position="1"/>
        <end position="10"/>
    </location>
</feature>
<evidence type="ECO:0000259" key="3">
    <source>
        <dbReference type="SMART" id="SM00806"/>
    </source>
</evidence>
<dbReference type="GO" id="GO:0051286">
    <property type="term" value="C:cell tip"/>
    <property type="evidence" value="ECO:0007669"/>
    <property type="project" value="TreeGrafter"/>
</dbReference>
<reference evidence="4" key="1">
    <citation type="submission" date="2021-02" db="EMBL/GenBank/DDBJ databases">
        <title>Psilocybe cubensis genome.</title>
        <authorList>
            <person name="Mckernan K.J."/>
            <person name="Crawford S."/>
            <person name="Trippe A."/>
            <person name="Kane L.T."/>
            <person name="Mclaughlin S."/>
        </authorList>
    </citation>
    <scope>NUCLEOTIDE SEQUENCE [LARGE SCALE GENOMIC DNA]</scope>
    <source>
        <strain evidence="4">MGC-MH-2018</strain>
    </source>
</reference>
<evidence type="ECO:0000313" key="4">
    <source>
        <dbReference type="EMBL" id="KAG5166473.1"/>
    </source>
</evidence>
<feature type="compositionally biased region" description="Polar residues" evidence="2">
    <location>
        <begin position="18"/>
        <end position="27"/>
    </location>
</feature>
<feature type="compositionally biased region" description="Polar residues" evidence="2">
    <location>
        <begin position="450"/>
        <end position="463"/>
    </location>
</feature>
<feature type="compositionally biased region" description="Pro residues" evidence="2">
    <location>
        <begin position="303"/>
        <end position="313"/>
    </location>
</feature>
<feature type="compositionally biased region" description="Low complexity" evidence="2">
    <location>
        <begin position="277"/>
        <end position="289"/>
    </location>
</feature>
<feature type="region of interest" description="Disordered" evidence="2">
    <location>
        <begin position="983"/>
        <end position="1004"/>
    </location>
</feature>
<dbReference type="InterPro" id="IPR056279">
    <property type="entry name" value="Aip3p_Bud6_N"/>
</dbReference>
<comment type="caution">
    <text evidence="4">The sequence shown here is derived from an EMBL/GenBank/DDBJ whole genome shotgun (WGS) entry which is preliminary data.</text>
</comment>
<name>A0A8H8CI90_PSICU</name>
<evidence type="ECO:0000256" key="2">
    <source>
        <dbReference type="SAM" id="MobiDB-lite"/>
    </source>
</evidence>